<dbReference type="EMBL" id="JNAD02000009">
    <property type="protein sequence ID" value="RKM94040.1"/>
    <property type="molecule type" value="Genomic_DNA"/>
</dbReference>
<feature type="compositionally biased region" description="Low complexity" evidence="1">
    <location>
        <begin position="46"/>
        <end position="78"/>
    </location>
</feature>
<sequence length="117" mass="11719">MTESCRTHTGPSKALRPGRAGPGRGLGRAPKPAGPTEPSAPGTGGATELTGPAGLTGPTGLPGATLTGLTGLTGLTEPPVRRPSRSPARSRRPTGRAWSPSLSRFSASSSRPSRRSG</sequence>
<feature type="compositionally biased region" description="Basic residues" evidence="1">
    <location>
        <begin position="82"/>
        <end position="94"/>
    </location>
</feature>
<feature type="compositionally biased region" description="Polar residues" evidence="1">
    <location>
        <begin position="1"/>
        <end position="10"/>
    </location>
</feature>
<name>A0A420V0J8_9ACTN</name>
<evidence type="ECO:0000256" key="1">
    <source>
        <dbReference type="SAM" id="MobiDB-lite"/>
    </source>
</evidence>
<evidence type="ECO:0000313" key="2">
    <source>
        <dbReference type="EMBL" id="RKM94040.1"/>
    </source>
</evidence>
<keyword evidence="3" id="KW-1185">Reference proteome</keyword>
<gene>
    <name evidence="2" type="ORF">SFRA_019785</name>
</gene>
<protein>
    <submittedName>
        <fullName evidence="2">Uncharacterized protein</fullName>
    </submittedName>
</protein>
<feature type="compositionally biased region" description="Low complexity" evidence="1">
    <location>
        <begin position="99"/>
        <end position="111"/>
    </location>
</feature>
<proteinExistence type="predicted"/>
<organism evidence="2 3">
    <name type="scientific">Streptomyces xinghaiensis</name>
    <dbReference type="NCBI Taxonomy" id="1038928"/>
    <lineage>
        <taxon>Bacteria</taxon>
        <taxon>Bacillati</taxon>
        <taxon>Actinomycetota</taxon>
        <taxon>Actinomycetes</taxon>
        <taxon>Kitasatosporales</taxon>
        <taxon>Streptomycetaceae</taxon>
        <taxon>Streptomyces</taxon>
    </lineage>
</organism>
<accession>A0A420V0J8</accession>
<reference evidence="2 3" key="1">
    <citation type="journal article" date="2014" name="Genome Announc.">
        <title>Draft Genome Sequence of Streptomyces fradiae ATCC 19609, a Strain Highly Sensitive to Antibiotics.</title>
        <authorList>
            <person name="Bekker O.B."/>
            <person name="Klimina K.M."/>
            <person name="Vatlin A.A."/>
            <person name="Zakharevich N.V."/>
            <person name="Kasianov A.S."/>
            <person name="Danilenko V.N."/>
        </authorList>
    </citation>
    <scope>NUCLEOTIDE SEQUENCE [LARGE SCALE GENOMIC DNA]</scope>
    <source>
        <strain evidence="2 3">ATCC 19609</strain>
    </source>
</reference>
<dbReference type="Proteomes" id="UP000028058">
    <property type="component" value="Unassembled WGS sequence"/>
</dbReference>
<dbReference type="AlphaFoldDB" id="A0A420V0J8"/>
<feature type="region of interest" description="Disordered" evidence="1">
    <location>
        <begin position="1"/>
        <end position="117"/>
    </location>
</feature>
<evidence type="ECO:0000313" key="3">
    <source>
        <dbReference type="Proteomes" id="UP000028058"/>
    </source>
</evidence>
<comment type="caution">
    <text evidence="2">The sequence shown here is derived from an EMBL/GenBank/DDBJ whole genome shotgun (WGS) entry which is preliminary data.</text>
</comment>